<dbReference type="GeneID" id="36562376"/>
<proteinExistence type="inferred from homology"/>
<dbReference type="VEuPathDB" id="FungiDB:P170DRAFT_509409"/>
<dbReference type="PANTHER" id="PTHR34598:SF3">
    <property type="entry name" value="OXIDOREDUCTASE AN1597"/>
    <property type="match status" value="1"/>
</dbReference>
<evidence type="ECO:0008006" key="4">
    <source>
        <dbReference type="Google" id="ProtNLM"/>
    </source>
</evidence>
<evidence type="ECO:0000256" key="1">
    <source>
        <dbReference type="ARBA" id="ARBA00023604"/>
    </source>
</evidence>
<sequence length="303" mass="35151">MIKPSFAVIESSSKETNDVHTHLNYWDAPPQVPITIDFTHPDGQQRFAETDKLQRPYPVTIHDIRGHEAEYTLGTHGFQYVRDEVPELGVDDWSDQKKVTDVLIPHSERLIRNVTGAKEVITFTHRIRCFATDEEKLANNRSPAHSVHLDFTVAGALQHLETVLQDPERVKEVLRGRVMVINVWRPLRKIKRDPLSVCDWRSVKCDEDLIPYQMVFPHGQNELGKVRFTERHRWYYLGGQETSEPLVFKQFDSGNGDEGGWTLPHSAFEVPGMNEEDPRESMEIKMFAFFDWDCRSKDFTPCF</sequence>
<dbReference type="GO" id="GO:0016491">
    <property type="term" value="F:oxidoreductase activity"/>
    <property type="evidence" value="ECO:0007669"/>
    <property type="project" value="InterPro"/>
</dbReference>
<keyword evidence="3" id="KW-1185">Reference proteome</keyword>
<reference evidence="2 3" key="1">
    <citation type="submission" date="2016-12" db="EMBL/GenBank/DDBJ databases">
        <title>The genomes of Aspergillus section Nigri reveals drivers in fungal speciation.</title>
        <authorList>
            <consortium name="DOE Joint Genome Institute"/>
            <person name="Vesth T.C."/>
            <person name="Nybo J."/>
            <person name="Theobald S."/>
            <person name="Brandl J."/>
            <person name="Frisvad J.C."/>
            <person name="Nielsen K.F."/>
            <person name="Lyhne E.K."/>
            <person name="Kogle M.E."/>
            <person name="Kuo A."/>
            <person name="Riley R."/>
            <person name="Clum A."/>
            <person name="Nolan M."/>
            <person name="Lipzen A."/>
            <person name="Salamov A."/>
            <person name="Henrissat B."/>
            <person name="Wiebenga A."/>
            <person name="De Vries R.P."/>
            <person name="Grigoriev I.V."/>
            <person name="Mortensen U.H."/>
            <person name="Andersen M.R."/>
            <person name="Baker S.E."/>
        </authorList>
    </citation>
    <scope>NUCLEOTIDE SEQUENCE [LARGE SCALE GENOMIC DNA]</scope>
    <source>
        <strain evidence="2 3">IBT 23096</strain>
    </source>
</reference>
<dbReference type="AlphaFoldDB" id="A0A2I2G6X9"/>
<protein>
    <recommendedName>
        <fullName evidence="4">Methyltransferase</fullName>
    </recommendedName>
</protein>
<dbReference type="STRING" id="1392250.A0A2I2G6X9"/>
<dbReference type="RefSeq" id="XP_024703934.1">
    <property type="nucleotide sequence ID" value="XM_024854670.1"/>
</dbReference>
<evidence type="ECO:0000313" key="2">
    <source>
        <dbReference type="EMBL" id="PLB48632.1"/>
    </source>
</evidence>
<organism evidence="2 3">
    <name type="scientific">Aspergillus steynii IBT 23096</name>
    <dbReference type="NCBI Taxonomy" id="1392250"/>
    <lineage>
        <taxon>Eukaryota</taxon>
        <taxon>Fungi</taxon>
        <taxon>Dikarya</taxon>
        <taxon>Ascomycota</taxon>
        <taxon>Pezizomycotina</taxon>
        <taxon>Eurotiomycetes</taxon>
        <taxon>Eurotiomycetidae</taxon>
        <taxon>Eurotiales</taxon>
        <taxon>Aspergillaceae</taxon>
        <taxon>Aspergillus</taxon>
        <taxon>Aspergillus subgen. Circumdati</taxon>
    </lineage>
</organism>
<evidence type="ECO:0000313" key="3">
    <source>
        <dbReference type="Proteomes" id="UP000234275"/>
    </source>
</evidence>
<dbReference type="NCBIfam" id="NF041278">
    <property type="entry name" value="CmcJ_NvfI_EfuI"/>
    <property type="match status" value="1"/>
</dbReference>
<comment type="caution">
    <text evidence="2">The sequence shown here is derived from an EMBL/GenBank/DDBJ whole genome shotgun (WGS) entry which is preliminary data.</text>
</comment>
<dbReference type="OrthoDB" id="412788at2759"/>
<name>A0A2I2G6X9_9EURO</name>
<accession>A0A2I2G6X9</accession>
<dbReference type="Proteomes" id="UP000234275">
    <property type="component" value="Unassembled WGS sequence"/>
</dbReference>
<dbReference type="EMBL" id="MSFO01000004">
    <property type="protein sequence ID" value="PLB48632.1"/>
    <property type="molecule type" value="Genomic_DNA"/>
</dbReference>
<gene>
    <name evidence="2" type="ORF">P170DRAFT_509409</name>
</gene>
<comment type="similarity">
    <text evidence="1">Belongs to the asaB hydroxylase/desaturase family.</text>
</comment>
<dbReference type="PANTHER" id="PTHR34598">
    <property type="entry name" value="BLL6449 PROTEIN"/>
    <property type="match status" value="1"/>
</dbReference>
<dbReference type="InterPro" id="IPR044053">
    <property type="entry name" value="AsaB-like"/>
</dbReference>